<name>A0AAW3US85_9BURK</name>
<sequence length="170" mass="18411">MPTLYSYPDLFGVADNNPFGLTVYAFMRLCGLDFFGPEPATVDPAIYGCVANNYYYDIDTPFKRYVLSRPSCTANRPQAEDAIQGRRGGSAADADWRIQLRSASVAKSGRLISALSRVNIQGAEYKGPSGSAHRDRGPPLLGSSCPNYPGHAIPRVDFMLTENDLPNGAA</sequence>
<dbReference type="AlphaFoldDB" id="A0AAW3US85"/>
<evidence type="ECO:0000313" key="1">
    <source>
        <dbReference type="EMBL" id="MBB6201191.1"/>
    </source>
</evidence>
<gene>
    <name evidence="1" type="ORF">GGD69_002040</name>
</gene>
<comment type="caution">
    <text evidence="1">The sequence shown here is derived from an EMBL/GenBank/DDBJ whole genome shotgun (WGS) entry which is preliminary data.</text>
</comment>
<organism evidence="1 2">
    <name type="scientific">Paraburkholderia fungorum</name>
    <dbReference type="NCBI Taxonomy" id="134537"/>
    <lineage>
        <taxon>Bacteria</taxon>
        <taxon>Pseudomonadati</taxon>
        <taxon>Pseudomonadota</taxon>
        <taxon>Betaproteobacteria</taxon>
        <taxon>Burkholderiales</taxon>
        <taxon>Burkholderiaceae</taxon>
        <taxon>Paraburkholderia</taxon>
    </lineage>
</organism>
<dbReference type="Proteomes" id="UP000518681">
    <property type="component" value="Unassembled WGS sequence"/>
</dbReference>
<proteinExistence type="predicted"/>
<accession>A0AAW3US85</accession>
<reference evidence="1 2" key="1">
    <citation type="submission" date="2020-08" db="EMBL/GenBank/DDBJ databases">
        <title>Genomic Encyclopedia of Type Strains, Phase IV (KMG-V): Genome sequencing to study the core and pangenomes of soil and plant-associated prokaryotes.</title>
        <authorList>
            <person name="Whitman W."/>
        </authorList>
    </citation>
    <scope>NUCLEOTIDE SEQUENCE [LARGE SCALE GENOMIC DNA]</scope>
    <source>
        <strain evidence="1 2">SEMIA 4013</strain>
    </source>
</reference>
<protein>
    <recommendedName>
        <fullName evidence="3">RHS repeat-associated core domain-containing protein</fullName>
    </recommendedName>
</protein>
<evidence type="ECO:0000313" key="2">
    <source>
        <dbReference type="Proteomes" id="UP000518681"/>
    </source>
</evidence>
<dbReference type="EMBL" id="JACIIK010000003">
    <property type="protein sequence ID" value="MBB6201191.1"/>
    <property type="molecule type" value="Genomic_DNA"/>
</dbReference>
<evidence type="ECO:0008006" key="3">
    <source>
        <dbReference type="Google" id="ProtNLM"/>
    </source>
</evidence>